<comment type="caution">
    <text evidence="4">The sequence shown here is derived from an EMBL/GenBank/DDBJ whole genome shotgun (WGS) entry which is preliminary data.</text>
</comment>
<name>A0ABT9YIG0_9BACI</name>
<keyword evidence="1" id="KW-0812">Transmembrane</keyword>
<feature type="chain" id="PRO_5047100019" evidence="2">
    <location>
        <begin position="24"/>
        <end position="644"/>
    </location>
</feature>
<evidence type="ECO:0000313" key="5">
    <source>
        <dbReference type="Proteomes" id="UP001225034"/>
    </source>
</evidence>
<feature type="transmembrane region" description="Helical" evidence="1">
    <location>
        <begin position="550"/>
        <end position="572"/>
    </location>
</feature>
<feature type="domain" description="Beta-lactamase-related" evidence="3">
    <location>
        <begin position="51"/>
        <end position="373"/>
    </location>
</feature>
<dbReference type="InterPro" id="IPR050491">
    <property type="entry name" value="AmpC-like"/>
</dbReference>
<feature type="transmembrane region" description="Helical" evidence="1">
    <location>
        <begin position="616"/>
        <end position="641"/>
    </location>
</feature>
<evidence type="ECO:0000256" key="1">
    <source>
        <dbReference type="SAM" id="Phobius"/>
    </source>
</evidence>
<dbReference type="InterPro" id="IPR012338">
    <property type="entry name" value="Beta-lactam/transpept-like"/>
</dbReference>
<keyword evidence="1" id="KW-1133">Transmembrane helix</keyword>
<dbReference type="Pfam" id="PF00144">
    <property type="entry name" value="Beta-lactamase"/>
    <property type="match status" value="1"/>
</dbReference>
<feature type="signal peptide" evidence="2">
    <location>
        <begin position="1"/>
        <end position="23"/>
    </location>
</feature>
<keyword evidence="2" id="KW-0732">Signal</keyword>
<dbReference type="PANTHER" id="PTHR46825">
    <property type="entry name" value="D-ALANYL-D-ALANINE-CARBOXYPEPTIDASE/ENDOPEPTIDASE AMPH"/>
    <property type="match status" value="1"/>
</dbReference>
<proteinExistence type="predicted"/>
<feature type="transmembrane region" description="Helical" evidence="1">
    <location>
        <begin position="584"/>
        <end position="604"/>
    </location>
</feature>
<keyword evidence="5" id="KW-1185">Reference proteome</keyword>
<dbReference type="PANTHER" id="PTHR46825:SF9">
    <property type="entry name" value="BETA-LACTAMASE-RELATED DOMAIN-CONTAINING PROTEIN"/>
    <property type="match status" value="1"/>
</dbReference>
<accession>A0ABT9YIG0</accession>
<evidence type="ECO:0000256" key="2">
    <source>
        <dbReference type="SAM" id="SignalP"/>
    </source>
</evidence>
<gene>
    <name evidence="4" type="ORF">J2S05_002292</name>
</gene>
<dbReference type="RefSeq" id="WP_306982840.1">
    <property type="nucleotide sequence ID" value="NZ_JAUSUA010000003.1"/>
</dbReference>
<protein>
    <submittedName>
        <fullName evidence="4">CubicO group peptidase (Beta-lactamase class C family)</fullName>
    </submittedName>
</protein>
<sequence>MKKLVLTMLVWMILAMHSPNGYAEETTTPSGIPISDMEETVDQIMNAHIGDEVPGASVSIVQNGEIVLQKGFGSANLEENVPVDAESTYMEAGSVSKLFTWTAIMQLVEEGQITLDTDIREYLGEGKLNLTYDEPITFNHLMTHTAGFEERVENLIVYDANDIYELEDYLTSDKQPKQIYPPGEVIAYSNFSTSLAGYIVEQITGMAFKDYIQQFILEPLEMDHSTFDSRYELIPGLMEDKAIGYTRAGDLWSAKPTSYINDIPAGALITTANDLAHFMIAHLDTQGSGPYSLFKDQETLNTMHQTLYTPHPELSGNAHGFWERQAGSHRLLEHAGNTDAFSSMLSIVPEEQFGIVVLSNMDGEMAGIRRELADALIGTYNEEPLVSQEFNHSEDVEGRYRSARAVETGAMKIMPFLSDSDSVISANSDGSINLTVAAMGVDIDYIETSPYLFERVSSENTVLDNAGMNTSKLFFKTDENGDVVMLTKGNIADELPVPFTESLVFFFVLIGSAAILSIVGLVWSIIRYIRNYRRAKRNQPLIKSLLYRAATLWSLVGLLTVINFGLILVQLAGDPFQAWSNFTIQVIGFWFLILAAFVLLYPVIKGWRAQKGSYILKTFIVLLGLSLIGLFYILFFINFVFLAS</sequence>
<evidence type="ECO:0000313" key="4">
    <source>
        <dbReference type="EMBL" id="MDQ0207491.1"/>
    </source>
</evidence>
<feature type="transmembrane region" description="Helical" evidence="1">
    <location>
        <begin position="503"/>
        <end position="529"/>
    </location>
</feature>
<reference evidence="4 5" key="1">
    <citation type="submission" date="2023-07" db="EMBL/GenBank/DDBJ databases">
        <title>Genomic Encyclopedia of Type Strains, Phase IV (KMG-IV): sequencing the most valuable type-strain genomes for metagenomic binning, comparative biology and taxonomic classification.</title>
        <authorList>
            <person name="Goeker M."/>
        </authorList>
    </citation>
    <scope>NUCLEOTIDE SEQUENCE [LARGE SCALE GENOMIC DNA]</scope>
    <source>
        <strain evidence="4 5">DSM 19154</strain>
    </source>
</reference>
<dbReference type="InterPro" id="IPR001466">
    <property type="entry name" value="Beta-lactam-related"/>
</dbReference>
<dbReference type="SUPFAM" id="SSF56601">
    <property type="entry name" value="beta-lactamase/transpeptidase-like"/>
    <property type="match status" value="1"/>
</dbReference>
<organism evidence="4 5">
    <name type="scientific">Alkalicoccobacillus murimartini</name>
    <dbReference type="NCBI Taxonomy" id="171685"/>
    <lineage>
        <taxon>Bacteria</taxon>
        <taxon>Bacillati</taxon>
        <taxon>Bacillota</taxon>
        <taxon>Bacilli</taxon>
        <taxon>Bacillales</taxon>
        <taxon>Bacillaceae</taxon>
        <taxon>Alkalicoccobacillus</taxon>
    </lineage>
</organism>
<dbReference type="Proteomes" id="UP001225034">
    <property type="component" value="Unassembled WGS sequence"/>
</dbReference>
<evidence type="ECO:0000259" key="3">
    <source>
        <dbReference type="Pfam" id="PF00144"/>
    </source>
</evidence>
<dbReference type="Gene3D" id="3.40.710.10">
    <property type="entry name" value="DD-peptidase/beta-lactamase superfamily"/>
    <property type="match status" value="1"/>
</dbReference>
<keyword evidence="1" id="KW-0472">Membrane</keyword>
<dbReference type="EMBL" id="JAUSUA010000003">
    <property type="protein sequence ID" value="MDQ0207491.1"/>
    <property type="molecule type" value="Genomic_DNA"/>
</dbReference>